<keyword evidence="1" id="KW-0175">Coiled coil</keyword>
<gene>
    <name evidence="3" type="ORF">KEU06_28895</name>
</gene>
<evidence type="ECO:0000313" key="4">
    <source>
        <dbReference type="Proteomes" id="UP000680348"/>
    </source>
</evidence>
<dbReference type="EMBL" id="JAGWCR010000034">
    <property type="protein sequence ID" value="MBS3652598.1"/>
    <property type="molecule type" value="Genomic_DNA"/>
</dbReference>
<keyword evidence="4" id="KW-1185">Reference proteome</keyword>
<sequence length="165" mass="17972">MASFDSEKLVAGMRKLVGEVQRLTQKVEFVEEENGKLRRMHDELTTHLGKIRTSVANMDEMLDAGLKNIGEGLDRILEERTGAIQAESKELRQDVAFLQALVAGHEVVLIEITGDPTTPVFPTDLTKNEADPAAHSEATISPIYGQPRSGTSTEKIGESALSGRS</sequence>
<feature type="coiled-coil region" evidence="1">
    <location>
        <begin position="13"/>
        <end position="40"/>
    </location>
</feature>
<accession>A0A942E7L1</accession>
<reference evidence="3" key="1">
    <citation type="submission" date="2021-04" db="EMBL/GenBank/DDBJ databases">
        <title>Pseudaminobacter soli sp. nov., isolated from paddy soil contaminated by heavy metals.</title>
        <authorList>
            <person name="Zhang K."/>
        </authorList>
    </citation>
    <scope>NUCLEOTIDE SEQUENCE</scope>
    <source>
        <strain evidence="3">19-2017</strain>
    </source>
</reference>
<comment type="caution">
    <text evidence="3">The sequence shown here is derived from an EMBL/GenBank/DDBJ whole genome shotgun (WGS) entry which is preliminary data.</text>
</comment>
<evidence type="ECO:0000256" key="1">
    <source>
        <dbReference type="SAM" id="Coils"/>
    </source>
</evidence>
<evidence type="ECO:0000256" key="2">
    <source>
        <dbReference type="SAM" id="MobiDB-lite"/>
    </source>
</evidence>
<protein>
    <submittedName>
        <fullName evidence="3">Uncharacterized protein</fullName>
    </submittedName>
</protein>
<organism evidence="3 4">
    <name type="scientific">Pseudaminobacter soli</name>
    <name type="common">ex Zhang et al. 2022</name>
    <dbReference type="NCBI Taxonomy" id="2831468"/>
    <lineage>
        <taxon>Bacteria</taxon>
        <taxon>Pseudomonadati</taxon>
        <taxon>Pseudomonadota</taxon>
        <taxon>Alphaproteobacteria</taxon>
        <taxon>Hyphomicrobiales</taxon>
        <taxon>Phyllobacteriaceae</taxon>
        <taxon>Pseudaminobacter</taxon>
    </lineage>
</organism>
<evidence type="ECO:0000313" key="3">
    <source>
        <dbReference type="EMBL" id="MBS3652598.1"/>
    </source>
</evidence>
<proteinExistence type="predicted"/>
<feature type="region of interest" description="Disordered" evidence="2">
    <location>
        <begin position="126"/>
        <end position="165"/>
    </location>
</feature>
<dbReference type="RefSeq" id="WP_188258147.1">
    <property type="nucleotide sequence ID" value="NZ_JABVCF010000034.1"/>
</dbReference>
<dbReference type="AlphaFoldDB" id="A0A942E7L1"/>
<dbReference type="Proteomes" id="UP000680348">
    <property type="component" value="Unassembled WGS sequence"/>
</dbReference>
<name>A0A942E7L1_9HYPH</name>